<dbReference type="InterPro" id="IPR050275">
    <property type="entry name" value="PGM_Phosphatase"/>
</dbReference>
<dbReference type="GO" id="GO:0004619">
    <property type="term" value="F:phosphoglycerate mutase activity"/>
    <property type="evidence" value="ECO:0007669"/>
    <property type="project" value="UniProtKB-EC"/>
</dbReference>
<evidence type="ECO:0000313" key="1">
    <source>
        <dbReference type="EMBL" id="CAH2712957.1"/>
    </source>
</evidence>
<dbReference type="PANTHER" id="PTHR48100:SF1">
    <property type="entry name" value="HISTIDINE PHOSPHATASE FAMILY PROTEIN-RELATED"/>
    <property type="match status" value="1"/>
</dbReference>
<keyword evidence="1" id="KW-0413">Isomerase</keyword>
<gene>
    <name evidence="1" type="primary">gpmA_1</name>
    <name evidence="1" type="ORF">BACCIP111895_00090</name>
</gene>
<dbReference type="Gene3D" id="3.40.50.1240">
    <property type="entry name" value="Phosphoglycerate mutase-like"/>
    <property type="match status" value="1"/>
</dbReference>
<dbReference type="EC" id="5.4.2.11" evidence="1"/>
<dbReference type="CDD" id="cd07067">
    <property type="entry name" value="HP_PGM_like"/>
    <property type="match status" value="1"/>
</dbReference>
<proteinExistence type="predicted"/>
<dbReference type="Pfam" id="PF00300">
    <property type="entry name" value="His_Phos_1"/>
    <property type="match status" value="1"/>
</dbReference>
<reference evidence="1" key="1">
    <citation type="submission" date="2022-04" db="EMBL/GenBank/DDBJ databases">
        <authorList>
            <person name="Criscuolo A."/>
        </authorList>
    </citation>
    <scope>NUCLEOTIDE SEQUENCE</scope>
    <source>
        <strain evidence="1">CIP111895</strain>
    </source>
</reference>
<sequence>MDDRVVIALFRHGVTEENKRKAYLGWNDSPLCAESKEMSTTKRYERYFSSDLQRCIRTSDILFPKAKLVLLEELREMNFGKWEGKTYDDLRENRRYRQWLSDPVDNSPPAGESFHQFSKRVQVGWDRITYDVFSQNLQSCAVISHGGVIRYLLSKFAPEQKEFWSWQIRHNHGFELIFDRSVLRRGERCTLLLEVPLTVKEHG</sequence>
<dbReference type="EMBL" id="CALBWS010000001">
    <property type="protein sequence ID" value="CAH2712957.1"/>
    <property type="molecule type" value="Genomic_DNA"/>
</dbReference>
<evidence type="ECO:0000313" key="2">
    <source>
        <dbReference type="Proteomes" id="UP000838308"/>
    </source>
</evidence>
<organism evidence="1 2">
    <name type="scientific">Neobacillus rhizosphaerae</name>
    <dbReference type="NCBI Taxonomy" id="2880965"/>
    <lineage>
        <taxon>Bacteria</taxon>
        <taxon>Bacillati</taxon>
        <taxon>Bacillota</taxon>
        <taxon>Bacilli</taxon>
        <taxon>Bacillales</taxon>
        <taxon>Bacillaceae</taxon>
        <taxon>Neobacillus</taxon>
    </lineage>
</organism>
<name>A0ABN8KHT2_9BACI</name>
<keyword evidence="2" id="KW-1185">Reference proteome</keyword>
<dbReference type="InterPro" id="IPR029033">
    <property type="entry name" value="His_PPase_superfam"/>
</dbReference>
<accession>A0ABN8KHT2</accession>
<comment type="caution">
    <text evidence="1">The sequence shown here is derived from an EMBL/GenBank/DDBJ whole genome shotgun (WGS) entry which is preliminary data.</text>
</comment>
<dbReference type="Proteomes" id="UP000838308">
    <property type="component" value="Unassembled WGS sequence"/>
</dbReference>
<dbReference type="PANTHER" id="PTHR48100">
    <property type="entry name" value="BROAD-SPECIFICITY PHOSPHATASE YOR283W-RELATED"/>
    <property type="match status" value="1"/>
</dbReference>
<protein>
    <submittedName>
        <fullName evidence="1">2,3-bisphosphoglycerate-dependent phosphoglycerate mutase</fullName>
        <ecNumber evidence="1">5.4.2.11</ecNumber>
    </submittedName>
</protein>
<dbReference type="InterPro" id="IPR013078">
    <property type="entry name" value="His_Pase_superF_clade-1"/>
</dbReference>
<dbReference type="SUPFAM" id="SSF53254">
    <property type="entry name" value="Phosphoglycerate mutase-like"/>
    <property type="match status" value="1"/>
</dbReference>
<dbReference type="SMART" id="SM00855">
    <property type="entry name" value="PGAM"/>
    <property type="match status" value="1"/>
</dbReference>